<evidence type="ECO:0000256" key="3">
    <source>
        <dbReference type="SAM" id="Coils"/>
    </source>
</evidence>
<gene>
    <name evidence="4" type="ORF">LCGC14_1804040</name>
</gene>
<dbReference type="AlphaFoldDB" id="A0A0F9HBL2"/>
<keyword evidence="3" id="KW-0175">Coiled coil</keyword>
<dbReference type="GO" id="GO:0005829">
    <property type="term" value="C:cytosol"/>
    <property type="evidence" value="ECO:0007669"/>
    <property type="project" value="TreeGrafter"/>
</dbReference>
<evidence type="ECO:0000313" key="4">
    <source>
        <dbReference type="EMBL" id="KKM00477.1"/>
    </source>
</evidence>
<dbReference type="EMBL" id="LAZR01017425">
    <property type="protein sequence ID" value="KKM00477.1"/>
    <property type="molecule type" value="Genomic_DNA"/>
</dbReference>
<keyword evidence="1" id="KW-0963">Cytoplasm</keyword>
<dbReference type="PIRSF" id="PIRSF004555">
    <property type="entry name" value="UCP004555"/>
    <property type="match status" value="1"/>
</dbReference>
<dbReference type="PANTHER" id="PTHR33449">
    <property type="entry name" value="NUCLEOID-ASSOCIATED PROTEIN YBAB"/>
    <property type="match status" value="1"/>
</dbReference>
<reference evidence="4" key="1">
    <citation type="journal article" date="2015" name="Nature">
        <title>Complex archaea that bridge the gap between prokaryotes and eukaryotes.</title>
        <authorList>
            <person name="Spang A."/>
            <person name="Saw J.H."/>
            <person name="Jorgensen S.L."/>
            <person name="Zaremba-Niedzwiedzka K."/>
            <person name="Martijn J."/>
            <person name="Lind A.E."/>
            <person name="van Eijk R."/>
            <person name="Schleper C."/>
            <person name="Guy L."/>
            <person name="Ettema T.J."/>
        </authorList>
    </citation>
    <scope>NUCLEOTIDE SEQUENCE</scope>
</reference>
<dbReference type="InterPro" id="IPR036894">
    <property type="entry name" value="YbaB-like_sf"/>
</dbReference>
<protein>
    <recommendedName>
        <fullName evidence="5">Nucleoid-associated protein</fullName>
    </recommendedName>
</protein>
<organism evidence="4">
    <name type="scientific">marine sediment metagenome</name>
    <dbReference type="NCBI Taxonomy" id="412755"/>
    <lineage>
        <taxon>unclassified sequences</taxon>
        <taxon>metagenomes</taxon>
        <taxon>ecological metagenomes</taxon>
    </lineage>
</organism>
<feature type="coiled-coil region" evidence="3">
    <location>
        <begin position="6"/>
        <end position="35"/>
    </location>
</feature>
<dbReference type="Gene3D" id="3.30.1310.10">
    <property type="entry name" value="Nucleoid-associated protein YbaB-like domain"/>
    <property type="match status" value="1"/>
</dbReference>
<evidence type="ECO:0000256" key="2">
    <source>
        <dbReference type="ARBA" id="ARBA00023125"/>
    </source>
</evidence>
<dbReference type="PANTHER" id="PTHR33449:SF1">
    <property type="entry name" value="NUCLEOID-ASSOCIATED PROTEIN YBAB"/>
    <property type="match status" value="1"/>
</dbReference>
<dbReference type="SUPFAM" id="SSF82607">
    <property type="entry name" value="YbaB-like"/>
    <property type="match status" value="1"/>
</dbReference>
<sequence length="115" mass="12301">MSKKMIGNLMREAQRMQAEMQKAQEEAKLKTAEATSGGGMVTVVANGAGELVSIRIEKDVVDPDDVEMLQDLVLAATNEAIRRAQEMVSEQMSKLTGGLNIPGMPDLGGLGDLLK</sequence>
<dbReference type="InterPro" id="IPR004401">
    <property type="entry name" value="YbaB/EbfC"/>
</dbReference>
<evidence type="ECO:0000256" key="1">
    <source>
        <dbReference type="ARBA" id="ARBA00022490"/>
    </source>
</evidence>
<name>A0A0F9HBL2_9ZZZZ</name>
<dbReference type="FunFam" id="3.30.1310.10:FF:000002">
    <property type="entry name" value="Nucleoid-associated protein IKC_06587"/>
    <property type="match status" value="1"/>
</dbReference>
<keyword evidence="2" id="KW-0238">DNA-binding</keyword>
<comment type="caution">
    <text evidence="4">The sequence shown here is derived from an EMBL/GenBank/DDBJ whole genome shotgun (WGS) entry which is preliminary data.</text>
</comment>
<dbReference type="Pfam" id="PF02575">
    <property type="entry name" value="YbaB_DNA_bd"/>
    <property type="match status" value="1"/>
</dbReference>
<dbReference type="NCBIfam" id="TIGR00103">
    <property type="entry name" value="DNA_YbaB_EbfC"/>
    <property type="match status" value="1"/>
</dbReference>
<proteinExistence type="inferred from homology"/>
<accession>A0A0F9HBL2</accession>
<evidence type="ECO:0008006" key="5">
    <source>
        <dbReference type="Google" id="ProtNLM"/>
    </source>
</evidence>
<dbReference type="HAMAP" id="MF_00274">
    <property type="entry name" value="DNA_YbaB_EbfC"/>
    <property type="match status" value="1"/>
</dbReference>
<dbReference type="GO" id="GO:0003677">
    <property type="term" value="F:DNA binding"/>
    <property type="evidence" value="ECO:0007669"/>
    <property type="project" value="UniProtKB-KW"/>
</dbReference>